<evidence type="ECO:0000313" key="8">
    <source>
        <dbReference type="Proteomes" id="UP001230951"/>
    </source>
</evidence>
<dbReference type="PROSITE" id="PS50977">
    <property type="entry name" value="HTH_TETR_2"/>
    <property type="match status" value="1"/>
</dbReference>
<protein>
    <submittedName>
        <fullName evidence="6">AcrR family transcriptional regulator</fullName>
    </submittedName>
</protein>
<keyword evidence="8" id="KW-1185">Reference proteome</keyword>
<evidence type="ECO:0000256" key="1">
    <source>
        <dbReference type="ARBA" id="ARBA00023015"/>
    </source>
</evidence>
<dbReference type="SUPFAM" id="SSF48498">
    <property type="entry name" value="Tetracyclin repressor-like, C-terminal domain"/>
    <property type="match status" value="1"/>
</dbReference>
<evidence type="ECO:0000256" key="2">
    <source>
        <dbReference type="ARBA" id="ARBA00023125"/>
    </source>
</evidence>
<reference evidence="6 8" key="1">
    <citation type="submission" date="2023-07" db="EMBL/GenBank/DDBJ databases">
        <title>Sorghum-associated microbial communities from plants grown in Nebraska, USA.</title>
        <authorList>
            <person name="Schachtman D."/>
        </authorList>
    </citation>
    <scope>NUCLEOTIDE SEQUENCE</scope>
    <source>
        <strain evidence="6">DS1006</strain>
        <strain evidence="7 8">DS1016</strain>
    </source>
</reference>
<dbReference type="GO" id="GO:0003700">
    <property type="term" value="F:DNA-binding transcription factor activity"/>
    <property type="evidence" value="ECO:0007669"/>
    <property type="project" value="TreeGrafter"/>
</dbReference>
<keyword evidence="1" id="KW-0805">Transcription regulation</keyword>
<dbReference type="InterPro" id="IPR001647">
    <property type="entry name" value="HTH_TetR"/>
</dbReference>
<dbReference type="InterPro" id="IPR009057">
    <property type="entry name" value="Homeodomain-like_sf"/>
</dbReference>
<dbReference type="Proteomes" id="UP001242995">
    <property type="component" value="Unassembled WGS sequence"/>
</dbReference>
<dbReference type="Gene3D" id="1.10.357.10">
    <property type="entry name" value="Tetracycline Repressor, domain 2"/>
    <property type="match status" value="1"/>
</dbReference>
<feature type="domain" description="HTH tetR-type" evidence="5">
    <location>
        <begin position="18"/>
        <end position="78"/>
    </location>
</feature>
<sequence>MGHMEQATKTRGRYAKTAERRAAVARAALEIIRGKGHKALTTAEVASAAGMSETALMYHFPTRDHVLVAAMELADEEIGSRMTAESVAAELVSGDWDPAGTARLVLTEGNSVRLLLALGADAPDPEHPAHQYMKKHNESAILAFAAAVKRRQAEGRARPGLDAMGTGRQMMALWSGLRAQWLVDPSFDFANEVAATFRALTGEAAMDTKKKIEDLIATI</sequence>
<evidence type="ECO:0000313" key="9">
    <source>
        <dbReference type="Proteomes" id="UP001242995"/>
    </source>
</evidence>
<organism evidence="6 9">
    <name type="scientific">Arthrobacter bambusae</name>
    <dbReference type="NCBI Taxonomy" id="1338426"/>
    <lineage>
        <taxon>Bacteria</taxon>
        <taxon>Bacillati</taxon>
        <taxon>Actinomycetota</taxon>
        <taxon>Actinomycetes</taxon>
        <taxon>Micrococcales</taxon>
        <taxon>Micrococcaceae</taxon>
        <taxon>Arthrobacter</taxon>
    </lineage>
</organism>
<name>A0AAW8D9B0_9MICC</name>
<dbReference type="EMBL" id="JAUSTF010000001">
    <property type="protein sequence ID" value="MDQ0178759.1"/>
    <property type="molecule type" value="Genomic_DNA"/>
</dbReference>
<gene>
    <name evidence="6" type="ORF">J2S90_002472</name>
    <name evidence="7" type="ORF">J2S93_000166</name>
</gene>
<dbReference type="PANTHER" id="PTHR30055:SF234">
    <property type="entry name" value="HTH-TYPE TRANSCRIPTIONAL REGULATOR BETI"/>
    <property type="match status" value="1"/>
</dbReference>
<proteinExistence type="predicted"/>
<evidence type="ECO:0000259" key="5">
    <source>
        <dbReference type="PROSITE" id="PS50977"/>
    </source>
</evidence>
<evidence type="ECO:0000313" key="6">
    <source>
        <dbReference type="EMBL" id="MDP9905501.1"/>
    </source>
</evidence>
<keyword evidence="2 4" id="KW-0238">DNA-binding</keyword>
<feature type="DNA-binding region" description="H-T-H motif" evidence="4">
    <location>
        <begin position="41"/>
        <end position="60"/>
    </location>
</feature>
<dbReference type="Proteomes" id="UP001230951">
    <property type="component" value="Unassembled WGS sequence"/>
</dbReference>
<keyword evidence="3" id="KW-0804">Transcription</keyword>
<dbReference type="InterPro" id="IPR036271">
    <property type="entry name" value="Tet_transcr_reg_TetR-rel_C_sf"/>
</dbReference>
<accession>A0AAW8D9B0</accession>
<dbReference type="GO" id="GO:0000976">
    <property type="term" value="F:transcription cis-regulatory region binding"/>
    <property type="evidence" value="ECO:0007669"/>
    <property type="project" value="TreeGrafter"/>
</dbReference>
<evidence type="ECO:0000313" key="7">
    <source>
        <dbReference type="EMBL" id="MDQ0178759.1"/>
    </source>
</evidence>
<dbReference type="PANTHER" id="PTHR30055">
    <property type="entry name" value="HTH-TYPE TRANSCRIPTIONAL REGULATOR RUTR"/>
    <property type="match status" value="1"/>
</dbReference>
<dbReference type="AlphaFoldDB" id="A0AAW8D9B0"/>
<dbReference type="EMBL" id="JAUSRG010000006">
    <property type="protein sequence ID" value="MDP9905501.1"/>
    <property type="molecule type" value="Genomic_DNA"/>
</dbReference>
<comment type="caution">
    <text evidence="6">The sequence shown here is derived from an EMBL/GenBank/DDBJ whole genome shotgun (WGS) entry which is preliminary data.</text>
</comment>
<dbReference type="PRINTS" id="PR00455">
    <property type="entry name" value="HTHTETR"/>
</dbReference>
<dbReference type="SUPFAM" id="SSF46689">
    <property type="entry name" value="Homeodomain-like"/>
    <property type="match status" value="1"/>
</dbReference>
<evidence type="ECO:0000256" key="3">
    <source>
        <dbReference type="ARBA" id="ARBA00023163"/>
    </source>
</evidence>
<evidence type="ECO:0000256" key="4">
    <source>
        <dbReference type="PROSITE-ProRule" id="PRU00335"/>
    </source>
</evidence>
<dbReference type="InterPro" id="IPR050109">
    <property type="entry name" value="HTH-type_TetR-like_transc_reg"/>
</dbReference>
<dbReference type="Pfam" id="PF00440">
    <property type="entry name" value="TetR_N"/>
    <property type="match status" value="1"/>
</dbReference>